<evidence type="ECO:0000313" key="2">
    <source>
        <dbReference type="EMBL" id="GCE76917.1"/>
    </source>
</evidence>
<keyword evidence="3" id="KW-1185">Reference proteome</keyword>
<dbReference type="Proteomes" id="UP000289954">
    <property type="component" value="Unassembled WGS sequence"/>
</dbReference>
<evidence type="ECO:0000256" key="1">
    <source>
        <dbReference type="SAM" id="MobiDB-lite"/>
    </source>
</evidence>
<dbReference type="AlphaFoldDB" id="A0A402DS21"/>
<name>A0A402DS21_9CELL</name>
<dbReference type="EMBL" id="BIMR01000147">
    <property type="protein sequence ID" value="GCE76917.1"/>
    <property type="molecule type" value="Genomic_DNA"/>
</dbReference>
<protein>
    <submittedName>
        <fullName evidence="2">Uncharacterized protein</fullName>
    </submittedName>
</protein>
<feature type="region of interest" description="Disordered" evidence="1">
    <location>
        <begin position="32"/>
        <end position="69"/>
    </location>
</feature>
<reference evidence="2 3" key="1">
    <citation type="submission" date="2019-01" db="EMBL/GenBank/DDBJ databases">
        <title>Draft genome sequence of Cellulomonas takizawaensis strain TKZ-21.</title>
        <authorList>
            <person name="Yamamura H."/>
            <person name="Hayashi T."/>
            <person name="Hamada M."/>
            <person name="Serisawa Y."/>
            <person name="Matsuyama K."/>
            <person name="Nakagawa Y."/>
            <person name="Otoguro M."/>
            <person name="Yanagida F."/>
            <person name="Hayakawa M."/>
        </authorList>
    </citation>
    <scope>NUCLEOTIDE SEQUENCE [LARGE SCALE GENOMIC DNA]</scope>
    <source>
        <strain evidence="2 3">NBRC12680</strain>
    </source>
</reference>
<feature type="compositionally biased region" description="Basic and acidic residues" evidence="1">
    <location>
        <begin position="37"/>
        <end position="51"/>
    </location>
</feature>
<evidence type="ECO:0000313" key="3">
    <source>
        <dbReference type="Proteomes" id="UP000289954"/>
    </source>
</evidence>
<gene>
    <name evidence="2" type="ORF">CBZ_19730</name>
</gene>
<sequence length="69" mass="7259">MTASPVTPISAVPVAELFAAMREVLLVVDGPTSRARPVREAQDGCGDDRVGVRGQPSGVADTRERRAGR</sequence>
<comment type="caution">
    <text evidence="2">The sequence shown here is derived from an EMBL/GenBank/DDBJ whole genome shotgun (WGS) entry which is preliminary data.</text>
</comment>
<accession>A0A402DS21</accession>
<organism evidence="2 3">
    <name type="scientific">Cellulomonas biazotea</name>
    <dbReference type="NCBI Taxonomy" id="1709"/>
    <lineage>
        <taxon>Bacteria</taxon>
        <taxon>Bacillati</taxon>
        <taxon>Actinomycetota</taxon>
        <taxon>Actinomycetes</taxon>
        <taxon>Micrococcales</taxon>
        <taxon>Cellulomonadaceae</taxon>
        <taxon>Cellulomonas</taxon>
    </lineage>
</organism>
<proteinExistence type="predicted"/>